<keyword evidence="6" id="KW-1185">Reference proteome</keyword>
<dbReference type="InterPro" id="IPR029066">
    <property type="entry name" value="PLP-binding_barrel"/>
</dbReference>
<protein>
    <recommendedName>
        <fullName evidence="2">Pyridoxal phosphate homeostasis protein</fullName>
        <shortName evidence="2">PLP homeostasis protein</shortName>
    </recommendedName>
</protein>
<name>A0ABV9Q9I5_9BACL</name>
<dbReference type="PANTHER" id="PTHR10146:SF14">
    <property type="entry name" value="PYRIDOXAL PHOSPHATE HOMEOSTASIS PROTEIN"/>
    <property type="match status" value="1"/>
</dbReference>
<comment type="similarity">
    <text evidence="2 3">Belongs to the pyridoxal phosphate-binding protein YggS/PROSC family.</text>
</comment>
<dbReference type="HAMAP" id="MF_02087">
    <property type="entry name" value="PLP_homeostasis"/>
    <property type="match status" value="1"/>
</dbReference>
<dbReference type="PROSITE" id="PS01211">
    <property type="entry name" value="UPF0001"/>
    <property type="match status" value="1"/>
</dbReference>
<sequence>MDYREKADSVRHRILRACERSGRDHNDVTVIAVTKYVGVPETLAILEAGIRDLGENRVQQALPKVTAIKEPVCWHFIGNLQTNKVKDVLPHFQWIHSLDRMSLAKELQKQAEKLDISVSCLVQVNISGEQSKSGFSPEEVEPFLAEISEMARLQVRGLMTMAPIAADPEEVRPVFRGLLELRDSLKPVYPELNHLSMGMSDDFEVAVEEGATMVRIGSILVKP</sequence>
<comment type="function">
    <text evidence="2">Pyridoxal 5'-phosphate (PLP)-binding protein, which is involved in PLP homeostasis.</text>
</comment>
<dbReference type="EMBL" id="JBHSHC010000157">
    <property type="protein sequence ID" value="MFC4770197.1"/>
    <property type="molecule type" value="Genomic_DNA"/>
</dbReference>
<dbReference type="InterPro" id="IPR001608">
    <property type="entry name" value="Ala_racemase_N"/>
</dbReference>
<dbReference type="RefSeq" id="WP_380029573.1">
    <property type="nucleotide sequence ID" value="NZ_JBHSHC010000157.1"/>
</dbReference>
<evidence type="ECO:0000256" key="1">
    <source>
        <dbReference type="ARBA" id="ARBA00022898"/>
    </source>
</evidence>
<dbReference type="InterPro" id="IPR011078">
    <property type="entry name" value="PyrdxlP_homeostasis"/>
</dbReference>
<keyword evidence="1 2" id="KW-0663">Pyridoxal phosphate</keyword>
<organism evidence="5 6">
    <name type="scientific">Effusibacillus consociatus</name>
    <dbReference type="NCBI Taxonomy" id="1117041"/>
    <lineage>
        <taxon>Bacteria</taxon>
        <taxon>Bacillati</taxon>
        <taxon>Bacillota</taxon>
        <taxon>Bacilli</taxon>
        <taxon>Bacillales</taxon>
        <taxon>Alicyclobacillaceae</taxon>
        <taxon>Effusibacillus</taxon>
    </lineage>
</organism>
<dbReference type="Proteomes" id="UP001596002">
    <property type="component" value="Unassembled WGS sequence"/>
</dbReference>
<dbReference type="PANTHER" id="PTHR10146">
    <property type="entry name" value="PROLINE SYNTHETASE CO-TRANSCRIBED BACTERIAL HOMOLOG PROTEIN"/>
    <property type="match status" value="1"/>
</dbReference>
<dbReference type="NCBIfam" id="TIGR00044">
    <property type="entry name" value="YggS family pyridoxal phosphate-dependent enzyme"/>
    <property type="match status" value="1"/>
</dbReference>
<evidence type="ECO:0000256" key="2">
    <source>
        <dbReference type="HAMAP-Rule" id="MF_02087"/>
    </source>
</evidence>
<evidence type="ECO:0000256" key="3">
    <source>
        <dbReference type="RuleBase" id="RU004514"/>
    </source>
</evidence>
<comment type="caution">
    <text evidence="5">The sequence shown here is derived from an EMBL/GenBank/DDBJ whole genome shotgun (WGS) entry which is preliminary data.</text>
</comment>
<evidence type="ECO:0000313" key="5">
    <source>
        <dbReference type="EMBL" id="MFC4770197.1"/>
    </source>
</evidence>
<gene>
    <name evidence="5" type="ORF">ACFO8Q_23250</name>
</gene>
<proteinExistence type="inferred from homology"/>
<evidence type="ECO:0000313" key="6">
    <source>
        <dbReference type="Proteomes" id="UP001596002"/>
    </source>
</evidence>
<dbReference type="SUPFAM" id="SSF51419">
    <property type="entry name" value="PLP-binding barrel"/>
    <property type="match status" value="1"/>
</dbReference>
<reference evidence="6" key="1">
    <citation type="journal article" date="2019" name="Int. J. Syst. Evol. Microbiol.">
        <title>The Global Catalogue of Microorganisms (GCM) 10K type strain sequencing project: providing services to taxonomists for standard genome sequencing and annotation.</title>
        <authorList>
            <consortium name="The Broad Institute Genomics Platform"/>
            <consortium name="The Broad Institute Genome Sequencing Center for Infectious Disease"/>
            <person name="Wu L."/>
            <person name="Ma J."/>
        </authorList>
    </citation>
    <scope>NUCLEOTIDE SEQUENCE [LARGE SCALE GENOMIC DNA]</scope>
    <source>
        <strain evidence="6">WYCCWR 12678</strain>
    </source>
</reference>
<feature type="modified residue" description="N6-(pyridoxal phosphate)lysine" evidence="2">
    <location>
        <position position="35"/>
    </location>
</feature>
<dbReference type="Gene3D" id="3.20.20.10">
    <property type="entry name" value="Alanine racemase"/>
    <property type="match status" value="1"/>
</dbReference>
<dbReference type="Pfam" id="PF01168">
    <property type="entry name" value="Ala_racemase_N"/>
    <property type="match status" value="1"/>
</dbReference>
<evidence type="ECO:0000259" key="4">
    <source>
        <dbReference type="Pfam" id="PF01168"/>
    </source>
</evidence>
<feature type="domain" description="Alanine racemase N-terminal" evidence="4">
    <location>
        <begin position="8"/>
        <end position="221"/>
    </location>
</feature>
<dbReference type="PIRSF" id="PIRSF004848">
    <property type="entry name" value="YBL036c_PLPDEIII"/>
    <property type="match status" value="1"/>
</dbReference>
<dbReference type="CDD" id="cd00635">
    <property type="entry name" value="PLPDE_III_YBL036c_like"/>
    <property type="match status" value="1"/>
</dbReference>
<accession>A0ABV9Q9I5</accession>